<proteinExistence type="predicted"/>
<dbReference type="Proteomes" id="UP000217257">
    <property type="component" value="Chromosome"/>
</dbReference>
<dbReference type="InterPro" id="IPR008274">
    <property type="entry name" value="AldOxase/xan_DH_MoCoBD1"/>
</dbReference>
<dbReference type="PANTHER" id="PTHR11908">
    <property type="entry name" value="XANTHINE DEHYDROGENASE"/>
    <property type="match status" value="1"/>
</dbReference>
<dbReference type="SUPFAM" id="SSF56003">
    <property type="entry name" value="Molybdenum cofactor-binding domain"/>
    <property type="match status" value="1"/>
</dbReference>
<dbReference type="GO" id="GO:0016491">
    <property type="term" value="F:oxidoreductase activity"/>
    <property type="evidence" value="ECO:0007669"/>
    <property type="project" value="UniProtKB-KW"/>
</dbReference>
<dbReference type="Pfam" id="PF02738">
    <property type="entry name" value="MoCoBD_1"/>
    <property type="match status" value="1"/>
</dbReference>
<dbReference type="InterPro" id="IPR037165">
    <property type="entry name" value="AldOxase/xan_DH_Mopterin-bd_sf"/>
</dbReference>
<dbReference type="KEGG" id="cfus:CYFUS_005215"/>
<keyword evidence="1" id="KW-0500">Molybdenum</keyword>
<dbReference type="AlphaFoldDB" id="A0A250J8B8"/>
<organism evidence="4 5">
    <name type="scientific">Cystobacter fuscus</name>
    <dbReference type="NCBI Taxonomy" id="43"/>
    <lineage>
        <taxon>Bacteria</taxon>
        <taxon>Pseudomonadati</taxon>
        <taxon>Myxococcota</taxon>
        <taxon>Myxococcia</taxon>
        <taxon>Myxococcales</taxon>
        <taxon>Cystobacterineae</taxon>
        <taxon>Archangiaceae</taxon>
        <taxon>Cystobacter</taxon>
    </lineage>
</organism>
<gene>
    <name evidence="4" type="ORF">CYFUS_005215</name>
</gene>
<dbReference type="Gene3D" id="3.30.365.10">
    <property type="entry name" value="Aldehyde oxidase/xanthine dehydrogenase, molybdopterin binding domain"/>
    <property type="match status" value="4"/>
</dbReference>
<dbReference type="GO" id="GO:0005506">
    <property type="term" value="F:iron ion binding"/>
    <property type="evidence" value="ECO:0007669"/>
    <property type="project" value="InterPro"/>
</dbReference>
<sequence length="727" mass="77068">MSMGKPLTRLDGADKVTGKARYAADQPLPDALHAVYVTAPIPAGRVTSLDTAEALAHPGVVRVLTARDMPRLKAASAPPAASVFMPLQGDEIRHEGQPVALVLAETLQAAEHGARLVRVGYAPGAFIPQGAGEPVKPRDSGYIMGPADFAKGDLDAGLATAALRHEARYTQPSRHHNPMEPCATLARWDGDQLTVFDSVQHIAGTQGTLAEAFGLKPEQVRVICPHTGGAFGCKAYTWPHEFLAAAAAKVAGRPVKLVLTRAQMYANVSYQPRVEQTVTLGATSEGRLTGIGQDVINQTSVSDDYVEYATEAGRALYASPTLRTSQRVRRGHVNVPSPMRAPVEGPGSFAMGCAVDELSRQVGIDPLDFRLLNYAENDPADGKPWSSKKLREAYDEGARRFGWRTRARGGTREGDWLLGCGMADCTMGAFRFGSTVRLRLRADGTALLEGSSADIGTGGLTALPQIVSESLGIPVEAVTFTAGDSRLPSTGPTYGSSTIVCTGSAILDAATKIREQVARAADLRPEELELRDGRVRRKGGGAGRPLGEVLRRARLSELAAEGKFAPNGEAANMSGLGTPYAMRTFGAVFVEVAVDPELGLLRLRRMVGAYSVGRVINPRTARSQIIGGMIWGWGMAAMEQSAYEPKLGRWLSKNLAGVAIPVNADIPSALDVIFVDEFDDKVSPLGAKGLGEIGATGVSAAIANAVYDAVGIRVRELPITPDKLLAR</sequence>
<dbReference type="SMART" id="SM01008">
    <property type="entry name" value="Ald_Xan_dh_C"/>
    <property type="match status" value="1"/>
</dbReference>
<keyword evidence="2" id="KW-0560">Oxidoreductase</keyword>
<dbReference type="RefSeq" id="WP_095987750.1">
    <property type="nucleotide sequence ID" value="NZ_CP022098.1"/>
</dbReference>
<dbReference type="InterPro" id="IPR016208">
    <property type="entry name" value="Ald_Oxase/xanthine_DH-like"/>
</dbReference>
<dbReference type="SUPFAM" id="SSF54665">
    <property type="entry name" value="CO dehydrogenase molybdoprotein N-domain-like"/>
    <property type="match status" value="1"/>
</dbReference>
<dbReference type="EMBL" id="CP022098">
    <property type="protein sequence ID" value="ATB39767.1"/>
    <property type="molecule type" value="Genomic_DNA"/>
</dbReference>
<evidence type="ECO:0000256" key="1">
    <source>
        <dbReference type="ARBA" id="ARBA00022505"/>
    </source>
</evidence>
<dbReference type="PANTHER" id="PTHR11908:SF132">
    <property type="entry name" value="ALDEHYDE OXIDASE 1-RELATED"/>
    <property type="match status" value="1"/>
</dbReference>
<reference evidence="4 5" key="1">
    <citation type="submission" date="2017-06" db="EMBL/GenBank/DDBJ databases">
        <title>Sequencing and comparative analysis of myxobacterial genomes.</title>
        <authorList>
            <person name="Rupp O."/>
            <person name="Goesmann A."/>
            <person name="Sogaard-Andersen L."/>
        </authorList>
    </citation>
    <scope>NUCLEOTIDE SEQUENCE [LARGE SCALE GENOMIC DNA]</scope>
    <source>
        <strain evidence="4 5">DSM 52655</strain>
    </source>
</reference>
<dbReference type="InterPro" id="IPR036856">
    <property type="entry name" value="Ald_Oxase/Xan_DH_a/b_sf"/>
</dbReference>
<evidence type="ECO:0000259" key="3">
    <source>
        <dbReference type="SMART" id="SM01008"/>
    </source>
</evidence>
<dbReference type="InterPro" id="IPR000674">
    <property type="entry name" value="Ald_Oxase/Xan_DH_a/b"/>
</dbReference>
<dbReference type="Pfam" id="PF01315">
    <property type="entry name" value="Ald_Xan_dh_C"/>
    <property type="match status" value="1"/>
</dbReference>
<evidence type="ECO:0000313" key="5">
    <source>
        <dbReference type="Proteomes" id="UP000217257"/>
    </source>
</evidence>
<evidence type="ECO:0000313" key="4">
    <source>
        <dbReference type="EMBL" id="ATB39767.1"/>
    </source>
</evidence>
<accession>A0A250J8B8</accession>
<protein>
    <submittedName>
        <fullName evidence="4">Aromatic aldehyde oxidoreductase molybdenum-binding subunit</fullName>
    </submittedName>
</protein>
<dbReference type="Pfam" id="PF20256">
    <property type="entry name" value="MoCoBD_2"/>
    <property type="match status" value="1"/>
</dbReference>
<feature type="domain" description="Aldehyde oxidase/xanthine dehydrogenase a/b hammerhead" evidence="3">
    <location>
        <begin position="17"/>
        <end position="125"/>
    </location>
</feature>
<name>A0A250J8B8_9BACT</name>
<dbReference type="Gene3D" id="3.90.1170.50">
    <property type="entry name" value="Aldehyde oxidase/xanthine dehydrogenase, a/b hammerhead"/>
    <property type="match status" value="1"/>
</dbReference>
<dbReference type="InterPro" id="IPR046867">
    <property type="entry name" value="AldOxase/xan_DH_MoCoBD2"/>
</dbReference>
<evidence type="ECO:0000256" key="2">
    <source>
        <dbReference type="ARBA" id="ARBA00023002"/>
    </source>
</evidence>